<evidence type="ECO:0000256" key="2">
    <source>
        <dbReference type="ARBA" id="ARBA00022801"/>
    </source>
</evidence>
<keyword evidence="2" id="KW-0378">Hydrolase</keyword>
<dbReference type="Proteomes" id="UP000366872">
    <property type="component" value="Unassembled WGS sequence"/>
</dbReference>
<dbReference type="Pfam" id="PF00884">
    <property type="entry name" value="Sulfatase"/>
    <property type="match status" value="1"/>
</dbReference>
<dbReference type="InterPro" id="IPR000917">
    <property type="entry name" value="Sulfatase_N"/>
</dbReference>
<protein>
    <submittedName>
        <fullName evidence="4">Choline-sulfatase</fullName>
    </submittedName>
</protein>
<evidence type="ECO:0000313" key="4">
    <source>
        <dbReference type="EMBL" id="VGO15071.1"/>
    </source>
</evidence>
<reference evidence="4 5" key="1">
    <citation type="submission" date="2019-04" db="EMBL/GenBank/DDBJ databases">
        <authorList>
            <person name="Van Vliet M D."/>
        </authorList>
    </citation>
    <scope>NUCLEOTIDE SEQUENCE [LARGE SCALE GENOMIC DNA]</scope>
    <source>
        <strain evidence="4 5">F1</strain>
    </source>
</reference>
<dbReference type="EMBL" id="CAAHFG010000002">
    <property type="protein sequence ID" value="VGO15071.1"/>
    <property type="molecule type" value="Genomic_DNA"/>
</dbReference>
<sequence length="448" mass="51117">MKPMNILYLHAHDAGRYVQPYGFPFETPNLMAFARESVLFRKAFCVAPTCGPSRAALLSGQYPHQIGMYGLPGNHQGWVFDDYGKHLVNQLNKQGYQTVLAGAQHEGNHAEHFPEIEYERVLEREEPVREQDGEFYPETINKVEAFLATRKDERPFFLSVGIDEPHRDNIPRPELNLHGAGDRFSKTRYYDPDKLDYRYTAPPPWLPDLPELRKDMESYREGVQIMDEYMGRVLYALKHNGLEENTLVIITTDHGIEFAGGKKTLSEQGTQVMLMIRGPKGADTPFTGGKVVEPMVTQLDIYPTLCELLGMKVPQKLEGDSLLPLIAGQVEALHEAVFMEQTYHGNLEPLRAVRTERYKYVRRHLPVGPLMRADGPSSRVMEKIGWFDRPLGHEELFDLYLDPWEACNRVADPDYAEIKVELSARLDAWMQETGDPFPTGIFPTPPNE</sequence>
<dbReference type="SUPFAM" id="SSF53649">
    <property type="entry name" value="Alkaline phosphatase-like"/>
    <property type="match status" value="1"/>
</dbReference>
<feature type="domain" description="Sulfatase N-terminal" evidence="3">
    <location>
        <begin position="5"/>
        <end position="311"/>
    </location>
</feature>
<evidence type="ECO:0000259" key="3">
    <source>
        <dbReference type="Pfam" id="PF00884"/>
    </source>
</evidence>
<dbReference type="GO" id="GO:0004065">
    <property type="term" value="F:arylsulfatase activity"/>
    <property type="evidence" value="ECO:0007669"/>
    <property type="project" value="TreeGrafter"/>
</dbReference>
<comment type="similarity">
    <text evidence="1">Belongs to the sulfatase family.</text>
</comment>
<name>A0A6C2U6B9_PONDE</name>
<evidence type="ECO:0000313" key="5">
    <source>
        <dbReference type="Proteomes" id="UP000366872"/>
    </source>
</evidence>
<organism evidence="4 5">
    <name type="scientific">Pontiella desulfatans</name>
    <dbReference type="NCBI Taxonomy" id="2750659"/>
    <lineage>
        <taxon>Bacteria</taxon>
        <taxon>Pseudomonadati</taxon>
        <taxon>Kiritimatiellota</taxon>
        <taxon>Kiritimatiellia</taxon>
        <taxon>Kiritimatiellales</taxon>
        <taxon>Pontiellaceae</taxon>
        <taxon>Pontiella</taxon>
    </lineage>
</organism>
<accession>A0A6C2U6B9</accession>
<proteinExistence type="inferred from homology"/>
<dbReference type="Gene3D" id="3.40.720.10">
    <property type="entry name" value="Alkaline Phosphatase, subunit A"/>
    <property type="match status" value="1"/>
</dbReference>
<dbReference type="InterPro" id="IPR017850">
    <property type="entry name" value="Alkaline_phosphatase_core_sf"/>
</dbReference>
<dbReference type="RefSeq" id="WP_136080672.1">
    <property type="nucleotide sequence ID" value="NZ_CAAHFG010000002.1"/>
</dbReference>
<evidence type="ECO:0000256" key="1">
    <source>
        <dbReference type="ARBA" id="ARBA00008779"/>
    </source>
</evidence>
<dbReference type="AlphaFoldDB" id="A0A6C2U6B9"/>
<dbReference type="InterPro" id="IPR050738">
    <property type="entry name" value="Sulfatase"/>
</dbReference>
<gene>
    <name evidence="4" type="primary">betC_60</name>
    <name evidence="4" type="ORF">PDESU_03651</name>
</gene>
<dbReference type="PANTHER" id="PTHR42693">
    <property type="entry name" value="ARYLSULFATASE FAMILY MEMBER"/>
    <property type="match status" value="1"/>
</dbReference>
<keyword evidence="5" id="KW-1185">Reference proteome</keyword>
<dbReference type="CDD" id="cd16027">
    <property type="entry name" value="SGSH"/>
    <property type="match status" value="1"/>
</dbReference>
<dbReference type="PANTHER" id="PTHR42693:SF53">
    <property type="entry name" value="ENDO-4-O-SULFATASE"/>
    <property type="match status" value="1"/>
</dbReference>